<accession>A0AAN9FUS1</accession>
<evidence type="ECO:0000313" key="2">
    <source>
        <dbReference type="Proteomes" id="UP001381693"/>
    </source>
</evidence>
<dbReference type="AlphaFoldDB" id="A0AAN9FUS1"/>
<gene>
    <name evidence="1" type="ORF">SK128_008916</name>
</gene>
<keyword evidence="2" id="KW-1185">Reference proteome</keyword>
<organism evidence="1 2">
    <name type="scientific">Halocaridina rubra</name>
    <name type="common">Hawaiian red shrimp</name>
    <dbReference type="NCBI Taxonomy" id="373956"/>
    <lineage>
        <taxon>Eukaryota</taxon>
        <taxon>Metazoa</taxon>
        <taxon>Ecdysozoa</taxon>
        <taxon>Arthropoda</taxon>
        <taxon>Crustacea</taxon>
        <taxon>Multicrustacea</taxon>
        <taxon>Malacostraca</taxon>
        <taxon>Eumalacostraca</taxon>
        <taxon>Eucarida</taxon>
        <taxon>Decapoda</taxon>
        <taxon>Pleocyemata</taxon>
        <taxon>Caridea</taxon>
        <taxon>Atyoidea</taxon>
        <taxon>Atyidae</taxon>
        <taxon>Halocaridina</taxon>
    </lineage>
</organism>
<feature type="non-terminal residue" evidence="1">
    <location>
        <position position="63"/>
    </location>
</feature>
<name>A0AAN9FUS1_HALRR</name>
<dbReference type="Proteomes" id="UP001381693">
    <property type="component" value="Unassembled WGS sequence"/>
</dbReference>
<dbReference type="EMBL" id="JAXCGZ010000041">
    <property type="protein sequence ID" value="KAK7086929.1"/>
    <property type="molecule type" value="Genomic_DNA"/>
</dbReference>
<evidence type="ECO:0000313" key="1">
    <source>
        <dbReference type="EMBL" id="KAK7086929.1"/>
    </source>
</evidence>
<comment type="caution">
    <text evidence="1">The sequence shown here is derived from an EMBL/GenBank/DDBJ whole genome shotgun (WGS) entry which is preliminary data.</text>
</comment>
<sequence length="63" mass="7180">MHKESKPPFLEFKSLLRTCEESQKSRVAHTEKSENVLKVNFRKNPEPQSVGSTSSSSVTCYFC</sequence>
<protein>
    <submittedName>
        <fullName evidence="1">Uncharacterized protein</fullName>
    </submittedName>
</protein>
<proteinExistence type="predicted"/>
<reference evidence="1 2" key="1">
    <citation type="submission" date="2023-11" db="EMBL/GenBank/DDBJ databases">
        <title>Halocaridina rubra genome assembly.</title>
        <authorList>
            <person name="Smith C."/>
        </authorList>
    </citation>
    <scope>NUCLEOTIDE SEQUENCE [LARGE SCALE GENOMIC DNA]</scope>
    <source>
        <strain evidence="1">EP-1</strain>
        <tissue evidence="1">Whole</tissue>
    </source>
</reference>